<dbReference type="Gene3D" id="3.90.470.20">
    <property type="entry name" value="4'-phosphopantetheinyl transferase domain"/>
    <property type="match status" value="2"/>
</dbReference>
<evidence type="ECO:0000259" key="4">
    <source>
        <dbReference type="Pfam" id="PF22624"/>
    </source>
</evidence>
<evidence type="ECO:0000259" key="3">
    <source>
        <dbReference type="Pfam" id="PF01648"/>
    </source>
</evidence>
<dbReference type="Pfam" id="PF01648">
    <property type="entry name" value="ACPS"/>
    <property type="match status" value="1"/>
</dbReference>
<evidence type="ECO:0000256" key="1">
    <source>
        <dbReference type="ARBA" id="ARBA00010990"/>
    </source>
</evidence>
<dbReference type="AlphaFoldDB" id="A0A0B5QRI7"/>
<dbReference type="GO" id="GO:0005829">
    <property type="term" value="C:cytosol"/>
    <property type="evidence" value="ECO:0007669"/>
    <property type="project" value="TreeGrafter"/>
</dbReference>
<keyword evidence="2" id="KW-0808">Transferase</keyword>
<dbReference type="OrthoDB" id="9808281at2"/>
<proteinExistence type="inferred from homology"/>
<dbReference type="Pfam" id="PF22624">
    <property type="entry name" value="AASDHPPT_N"/>
    <property type="match status" value="1"/>
</dbReference>
<feature type="domain" description="4'-phosphopantetheinyl transferase" evidence="3">
    <location>
        <begin position="85"/>
        <end position="168"/>
    </location>
</feature>
<protein>
    <submittedName>
        <fullName evidence="5">Uncharacterized protein</fullName>
    </submittedName>
</protein>
<dbReference type="SUPFAM" id="SSF56214">
    <property type="entry name" value="4'-phosphopantetheinyl transferase"/>
    <property type="match status" value="2"/>
</dbReference>
<evidence type="ECO:0000256" key="2">
    <source>
        <dbReference type="ARBA" id="ARBA00022679"/>
    </source>
</evidence>
<dbReference type="EMBL" id="CP010086">
    <property type="protein sequence ID" value="AJH00673.2"/>
    <property type="molecule type" value="Genomic_DNA"/>
</dbReference>
<evidence type="ECO:0000313" key="6">
    <source>
        <dbReference type="Proteomes" id="UP000031866"/>
    </source>
</evidence>
<dbReference type="InterPro" id="IPR055066">
    <property type="entry name" value="AASDHPPT_N"/>
</dbReference>
<dbReference type="GO" id="GO:0000287">
    <property type="term" value="F:magnesium ion binding"/>
    <property type="evidence" value="ECO:0007669"/>
    <property type="project" value="InterPro"/>
</dbReference>
<organism evidence="5 6">
    <name type="scientific">Clostridium beijerinckii</name>
    <name type="common">Clostridium MP</name>
    <dbReference type="NCBI Taxonomy" id="1520"/>
    <lineage>
        <taxon>Bacteria</taxon>
        <taxon>Bacillati</taxon>
        <taxon>Bacillota</taxon>
        <taxon>Clostridia</taxon>
        <taxon>Eubacteriales</taxon>
        <taxon>Clostridiaceae</taxon>
        <taxon>Clostridium</taxon>
    </lineage>
</organism>
<dbReference type="GO" id="GO:0008897">
    <property type="term" value="F:holo-[acyl-carrier-protein] synthase activity"/>
    <property type="evidence" value="ECO:0007669"/>
    <property type="project" value="InterPro"/>
</dbReference>
<dbReference type="STRING" id="1520.LF65_04131"/>
<dbReference type="PANTHER" id="PTHR12215">
    <property type="entry name" value="PHOSPHOPANTETHEINE TRANSFERASE"/>
    <property type="match status" value="1"/>
</dbReference>
<dbReference type="InterPro" id="IPR050559">
    <property type="entry name" value="P-Pant_transferase_sf"/>
</dbReference>
<dbReference type="KEGG" id="cbei:LF65_04131"/>
<dbReference type="InterPro" id="IPR037143">
    <property type="entry name" value="4-PPantetheinyl_Trfase_dom_sf"/>
</dbReference>
<dbReference type="Proteomes" id="UP000031866">
    <property type="component" value="Chromosome"/>
</dbReference>
<sequence length="199" mass="23355">MYKSISSEKLIKISNYKNEKDRICSAVGEFIALKVCSSKKNINLSELKISKGTYGKPFILGVKDYNYNISHSEKYVVCAISEIKLGVDIQKVVEISKDCYKLFLSDRELEQEYNIDKIIKLWAYKESYTKYLGMGLHLDFSKIHFKDDGYVHNRIANQHEKCFFFEHWVDSKYILVLTSKYKDDIEIKNITNLLNFKEL</sequence>
<accession>A0A0B5QRI7</accession>
<evidence type="ECO:0000313" key="5">
    <source>
        <dbReference type="EMBL" id="AJH00673.2"/>
    </source>
</evidence>
<dbReference type="PANTHER" id="PTHR12215:SF10">
    <property type="entry name" value="L-AMINOADIPATE-SEMIALDEHYDE DEHYDROGENASE-PHOSPHOPANTETHEINYL TRANSFERASE"/>
    <property type="match status" value="1"/>
</dbReference>
<dbReference type="InterPro" id="IPR008278">
    <property type="entry name" value="4-PPantetheinyl_Trfase_dom"/>
</dbReference>
<gene>
    <name evidence="5" type="ORF">LF65_04131</name>
</gene>
<reference evidence="6" key="1">
    <citation type="submission" date="2014-12" db="EMBL/GenBank/DDBJ databases">
        <title>Genome sequence of Clostridium beijerinckii strain 59B.</title>
        <authorList>
            <person name="Little G.T."/>
            <person name="Minton N.P."/>
        </authorList>
    </citation>
    <scope>NUCLEOTIDE SEQUENCE [LARGE SCALE GENOMIC DNA]</scope>
    <source>
        <strain evidence="6">59B</strain>
    </source>
</reference>
<feature type="domain" description="4'-phosphopantetheinyl transferase N-terminal" evidence="4">
    <location>
        <begin position="4"/>
        <end position="79"/>
    </location>
</feature>
<dbReference type="GO" id="GO:0019878">
    <property type="term" value="P:lysine biosynthetic process via aminoadipic acid"/>
    <property type="evidence" value="ECO:0007669"/>
    <property type="project" value="TreeGrafter"/>
</dbReference>
<comment type="similarity">
    <text evidence="1">Belongs to the P-Pant transferase superfamily. Gsp/Sfp/HetI/AcpT family.</text>
</comment>
<name>A0A0B5QRI7_CLOBE</name>